<feature type="region of interest" description="Disordered" evidence="1">
    <location>
        <begin position="34"/>
        <end position="59"/>
    </location>
</feature>
<dbReference type="Proteomes" id="UP000663852">
    <property type="component" value="Unassembled WGS sequence"/>
</dbReference>
<accession>A0A814M9G2</accession>
<organism evidence="2 3">
    <name type="scientific">Adineta ricciae</name>
    <name type="common">Rotifer</name>
    <dbReference type="NCBI Taxonomy" id="249248"/>
    <lineage>
        <taxon>Eukaryota</taxon>
        <taxon>Metazoa</taxon>
        <taxon>Spiralia</taxon>
        <taxon>Gnathifera</taxon>
        <taxon>Rotifera</taxon>
        <taxon>Eurotatoria</taxon>
        <taxon>Bdelloidea</taxon>
        <taxon>Adinetida</taxon>
        <taxon>Adinetidae</taxon>
        <taxon>Adineta</taxon>
    </lineage>
</organism>
<name>A0A814M9G2_ADIRI</name>
<proteinExistence type="predicted"/>
<dbReference type="AlphaFoldDB" id="A0A814M9G2"/>
<feature type="compositionally biased region" description="Polar residues" evidence="1">
    <location>
        <begin position="34"/>
        <end position="56"/>
    </location>
</feature>
<reference evidence="2" key="1">
    <citation type="submission" date="2021-02" db="EMBL/GenBank/DDBJ databases">
        <authorList>
            <person name="Nowell W R."/>
        </authorList>
    </citation>
    <scope>NUCLEOTIDE SEQUENCE</scope>
</reference>
<sequence length="189" mass="21373">MSTDPSSTQQRLDFAPLHRTVELENIHAQVTQNDLNVQQQEPRQSAQKPTSPSTQAIDFDTIQPAVLRTRQGTATYSGTTERGRCQTLGNAEMALTEDCFYSQVTVTGCCGDQGLLRIPVLSVKDIRQQAYFNGRYRTDYPHMVITYVVTDTKGSHEYQAGWQMNEAAYNQWKTAIEQLRDRHPASERA</sequence>
<comment type="caution">
    <text evidence="2">The sequence shown here is derived from an EMBL/GenBank/DDBJ whole genome shotgun (WGS) entry which is preliminary data.</text>
</comment>
<evidence type="ECO:0000313" key="2">
    <source>
        <dbReference type="EMBL" id="CAF1074658.1"/>
    </source>
</evidence>
<dbReference type="EMBL" id="CAJNOJ010000087">
    <property type="protein sequence ID" value="CAF1074658.1"/>
    <property type="molecule type" value="Genomic_DNA"/>
</dbReference>
<evidence type="ECO:0000313" key="3">
    <source>
        <dbReference type="Proteomes" id="UP000663852"/>
    </source>
</evidence>
<dbReference type="OrthoDB" id="9970188at2759"/>
<evidence type="ECO:0000256" key="1">
    <source>
        <dbReference type="SAM" id="MobiDB-lite"/>
    </source>
</evidence>
<protein>
    <submittedName>
        <fullName evidence="2">Uncharacterized protein</fullName>
    </submittedName>
</protein>
<gene>
    <name evidence="2" type="ORF">EDS130_LOCUS18626</name>
</gene>